<evidence type="ECO:0000313" key="3">
    <source>
        <dbReference type="Proteomes" id="UP001341840"/>
    </source>
</evidence>
<feature type="region of interest" description="Disordered" evidence="1">
    <location>
        <begin position="77"/>
        <end position="112"/>
    </location>
</feature>
<name>A0ABU6U6A9_9FABA</name>
<evidence type="ECO:0000313" key="2">
    <source>
        <dbReference type="EMBL" id="MED6155738.1"/>
    </source>
</evidence>
<feature type="compositionally biased region" description="Polar residues" evidence="1">
    <location>
        <begin position="77"/>
        <end position="87"/>
    </location>
</feature>
<evidence type="ECO:0000256" key="1">
    <source>
        <dbReference type="SAM" id="MobiDB-lite"/>
    </source>
</evidence>
<keyword evidence="3" id="KW-1185">Reference proteome</keyword>
<feature type="compositionally biased region" description="Polar residues" evidence="1">
    <location>
        <begin position="97"/>
        <end position="107"/>
    </location>
</feature>
<accession>A0ABU6U6A9</accession>
<protein>
    <submittedName>
        <fullName evidence="2">Uncharacterized protein</fullName>
    </submittedName>
</protein>
<organism evidence="2 3">
    <name type="scientific">Stylosanthes scabra</name>
    <dbReference type="NCBI Taxonomy" id="79078"/>
    <lineage>
        <taxon>Eukaryota</taxon>
        <taxon>Viridiplantae</taxon>
        <taxon>Streptophyta</taxon>
        <taxon>Embryophyta</taxon>
        <taxon>Tracheophyta</taxon>
        <taxon>Spermatophyta</taxon>
        <taxon>Magnoliopsida</taxon>
        <taxon>eudicotyledons</taxon>
        <taxon>Gunneridae</taxon>
        <taxon>Pentapetalae</taxon>
        <taxon>rosids</taxon>
        <taxon>fabids</taxon>
        <taxon>Fabales</taxon>
        <taxon>Fabaceae</taxon>
        <taxon>Papilionoideae</taxon>
        <taxon>50 kb inversion clade</taxon>
        <taxon>dalbergioids sensu lato</taxon>
        <taxon>Dalbergieae</taxon>
        <taxon>Pterocarpus clade</taxon>
        <taxon>Stylosanthes</taxon>
    </lineage>
</organism>
<dbReference type="Proteomes" id="UP001341840">
    <property type="component" value="Unassembled WGS sequence"/>
</dbReference>
<sequence>MSLPSNVMSRNDSGRMHGYVNGDSAGTVLQNRDSDSRFPFANSGNPVMALVAFLASAIGPRVAAACAHAALAVLSEDTSGSTSQMELESTGVGVSPEDSNSSTTTQLSRRRLDDEVRLDGHLTTATEKLDGGSNTRLHWRRLSLSLRLSLFFVTVTATRATKSAPLPPSPFPSLPFDPSLSLFDFVCVRFRCGCVPRRF</sequence>
<proteinExistence type="predicted"/>
<dbReference type="EMBL" id="JASCZI010120845">
    <property type="protein sequence ID" value="MED6155738.1"/>
    <property type="molecule type" value="Genomic_DNA"/>
</dbReference>
<gene>
    <name evidence="2" type="ORF">PIB30_007603</name>
</gene>
<reference evidence="2 3" key="1">
    <citation type="journal article" date="2023" name="Plants (Basel)">
        <title>Bridging the Gap: Combining Genomics and Transcriptomics Approaches to Understand Stylosanthes scabra, an Orphan Legume from the Brazilian Caatinga.</title>
        <authorList>
            <person name="Ferreira-Neto J.R.C."/>
            <person name="da Silva M.D."/>
            <person name="Binneck E."/>
            <person name="de Melo N.F."/>
            <person name="da Silva R.H."/>
            <person name="de Melo A.L.T.M."/>
            <person name="Pandolfi V."/>
            <person name="Bustamante F.O."/>
            <person name="Brasileiro-Vidal A.C."/>
            <person name="Benko-Iseppon A.M."/>
        </authorList>
    </citation>
    <scope>NUCLEOTIDE SEQUENCE [LARGE SCALE GENOMIC DNA]</scope>
    <source>
        <tissue evidence="2">Leaves</tissue>
    </source>
</reference>
<comment type="caution">
    <text evidence="2">The sequence shown here is derived from an EMBL/GenBank/DDBJ whole genome shotgun (WGS) entry which is preliminary data.</text>
</comment>